<dbReference type="AlphaFoldDB" id="A0A1V4SL76"/>
<dbReference type="Proteomes" id="UP000191448">
    <property type="component" value="Unassembled WGS sequence"/>
</dbReference>
<proteinExistence type="predicted"/>
<accession>A0A1V4SL76</accession>
<evidence type="ECO:0008006" key="4">
    <source>
        <dbReference type="Google" id="ProtNLM"/>
    </source>
</evidence>
<comment type="caution">
    <text evidence="2">The sequence shown here is derived from an EMBL/GenBank/DDBJ whole genome shotgun (WGS) entry which is preliminary data.</text>
</comment>
<name>A0A1V4SL76_9CLOT</name>
<organism evidence="2 3">
    <name type="scientific">Clostridium thermobutyricum DSM 4928</name>
    <dbReference type="NCBI Taxonomy" id="1121339"/>
    <lineage>
        <taxon>Bacteria</taxon>
        <taxon>Bacillati</taxon>
        <taxon>Bacillota</taxon>
        <taxon>Clostridia</taxon>
        <taxon>Eubacteriales</taxon>
        <taxon>Clostridiaceae</taxon>
        <taxon>Clostridium</taxon>
    </lineage>
</organism>
<evidence type="ECO:0000313" key="2">
    <source>
        <dbReference type="EMBL" id="OPX44639.1"/>
    </source>
</evidence>
<evidence type="ECO:0000313" key="3">
    <source>
        <dbReference type="Proteomes" id="UP000191448"/>
    </source>
</evidence>
<reference evidence="2 3" key="1">
    <citation type="submission" date="2016-02" db="EMBL/GenBank/DDBJ databases">
        <title>Genome sequence of Clostridium thermobutyricum DSM 4928.</title>
        <authorList>
            <person name="Poehlein A."/>
            <person name="Daniel R."/>
        </authorList>
    </citation>
    <scope>NUCLEOTIDE SEQUENCE [LARGE SCALE GENOMIC DNA]</scope>
    <source>
        <strain evidence="2 3">DSM 4928</strain>
    </source>
</reference>
<dbReference type="Pfam" id="PF14879">
    <property type="entry name" value="DUF4489"/>
    <property type="match status" value="2"/>
</dbReference>
<protein>
    <recommendedName>
        <fullName evidence="4">DUF4489 domain-containing protein</fullName>
    </recommendedName>
</protein>
<dbReference type="RefSeq" id="WP_242945665.1">
    <property type="nucleotide sequence ID" value="NZ_LTAY01000111.1"/>
</dbReference>
<dbReference type="InterPro" id="IPR027972">
    <property type="entry name" value="DUF4489"/>
</dbReference>
<evidence type="ECO:0000256" key="1">
    <source>
        <dbReference type="SAM" id="MobiDB-lite"/>
    </source>
</evidence>
<feature type="region of interest" description="Disordered" evidence="1">
    <location>
        <begin position="113"/>
        <end position="133"/>
    </location>
</feature>
<gene>
    <name evidence="2" type="ORF">CLTHE_31630</name>
</gene>
<dbReference type="EMBL" id="LTAY01000111">
    <property type="protein sequence ID" value="OPX44639.1"/>
    <property type="molecule type" value="Genomic_DNA"/>
</dbReference>
<sequence>MKMIDENKNYLHDCDCDEHERKHCHDDFDCRRPNRKHCFEECFIVKRPCSCAPTPGKALLRCSTGSAGPLPEIDTLLPNPIPVGSITIDTRELCNPTVLLNFNAIITNPSKCGGGRHHKDAAPAPGGGGHDQHEQDIEATLTFTVFKCCDGCTQPVGESFTFSATLDELSSQSFSFQVCDCSNCCGCETYTVQITNATLTSPGLIVRAQISALAVENIC</sequence>